<dbReference type="AlphaFoldDB" id="A0ABD1ALB1"/>
<dbReference type="InterPro" id="IPR029071">
    <property type="entry name" value="Ubiquitin-like_domsf"/>
</dbReference>
<dbReference type="SMART" id="SM00213">
    <property type="entry name" value="UBQ"/>
    <property type="match status" value="1"/>
</dbReference>
<comment type="caution">
    <text evidence="2">The sequence shown here is derived from an EMBL/GenBank/DDBJ whole genome shotgun (WGS) entry which is preliminary data.</text>
</comment>
<protein>
    <submittedName>
        <fullName evidence="2">Ubiquitin-like domain-containing protein CIP73</fullName>
    </submittedName>
</protein>
<name>A0ABD1ALB1_CARAN</name>
<dbReference type="EMBL" id="JBANAX010000581">
    <property type="protein sequence ID" value="KAL1202275.1"/>
    <property type="molecule type" value="Genomic_DNA"/>
</dbReference>
<sequence length="344" mass="38707">MGNTTGNTVNVTMALRRPLENDIITIRIEILHYITHNLRVLRNIPVPELKQDIDFYIGIPRERQYRLLFRGRALQDDQRLSDYHVEEGHTLYLVVSPEVPLDIVNSHSYQLTARQDDTPSVLIPDSLTTLSRHLNLSRREFAATYGNNAQTSTSRSLENRTAREPHWADVANTTRRLLTGEVAESLSSISTMLVDQVNVTDPSARELRQRRVVEIGRLLSNLGSSLITLGRATSRISMGDTQEDVSREVFMSTTGQNSLESHNTWLQTSIEAGRSIRATTLTRSLRNRQDFGVGIAIHEYENANNTLTTEEVLSDSDSAPGSDPEYYMVKTTPSLNMSKAKLGR</sequence>
<dbReference type="PANTHER" id="PTHR15204">
    <property type="entry name" value="LARGE PROLINE-RICH PROTEIN BAG6"/>
    <property type="match status" value="1"/>
</dbReference>
<evidence type="ECO:0000313" key="3">
    <source>
        <dbReference type="Proteomes" id="UP001558713"/>
    </source>
</evidence>
<proteinExistence type="predicted"/>
<accession>A0ABD1ALB1</accession>
<evidence type="ECO:0000259" key="1">
    <source>
        <dbReference type="PROSITE" id="PS50053"/>
    </source>
</evidence>
<reference evidence="2 3" key="1">
    <citation type="submission" date="2024-04" db="EMBL/GenBank/DDBJ databases">
        <title>Genome assembly C_amara_ONT_v2.</title>
        <authorList>
            <person name="Yant L."/>
            <person name="Moore C."/>
            <person name="Slenker M."/>
        </authorList>
    </citation>
    <scope>NUCLEOTIDE SEQUENCE [LARGE SCALE GENOMIC DNA]</scope>
    <source>
        <tissue evidence="2">Leaf</tissue>
    </source>
</reference>
<dbReference type="Gene3D" id="3.10.20.90">
    <property type="entry name" value="Phosphatidylinositol 3-kinase Catalytic Subunit, Chain A, domain 1"/>
    <property type="match status" value="1"/>
</dbReference>
<dbReference type="CDD" id="cd17039">
    <property type="entry name" value="Ubl_ubiquitin_like"/>
    <property type="match status" value="1"/>
</dbReference>
<keyword evidence="3" id="KW-1185">Reference proteome</keyword>
<dbReference type="PANTHER" id="PTHR15204:SF0">
    <property type="entry name" value="LARGE PROLINE-RICH PROTEIN BAG6"/>
    <property type="match status" value="1"/>
</dbReference>
<evidence type="ECO:0000313" key="2">
    <source>
        <dbReference type="EMBL" id="KAL1202275.1"/>
    </source>
</evidence>
<dbReference type="Pfam" id="PF00240">
    <property type="entry name" value="ubiquitin"/>
    <property type="match status" value="1"/>
</dbReference>
<dbReference type="InterPro" id="IPR000626">
    <property type="entry name" value="Ubiquitin-like_dom"/>
</dbReference>
<gene>
    <name evidence="2" type="ORF">V5N11_018226</name>
</gene>
<dbReference type="Proteomes" id="UP001558713">
    <property type="component" value="Unassembled WGS sequence"/>
</dbReference>
<organism evidence="2 3">
    <name type="scientific">Cardamine amara subsp. amara</name>
    <dbReference type="NCBI Taxonomy" id="228776"/>
    <lineage>
        <taxon>Eukaryota</taxon>
        <taxon>Viridiplantae</taxon>
        <taxon>Streptophyta</taxon>
        <taxon>Embryophyta</taxon>
        <taxon>Tracheophyta</taxon>
        <taxon>Spermatophyta</taxon>
        <taxon>Magnoliopsida</taxon>
        <taxon>eudicotyledons</taxon>
        <taxon>Gunneridae</taxon>
        <taxon>Pentapetalae</taxon>
        <taxon>rosids</taxon>
        <taxon>malvids</taxon>
        <taxon>Brassicales</taxon>
        <taxon>Brassicaceae</taxon>
        <taxon>Cardamineae</taxon>
        <taxon>Cardamine</taxon>
    </lineage>
</organism>
<feature type="domain" description="Ubiquitin-like" evidence="1">
    <location>
        <begin position="24"/>
        <end position="96"/>
    </location>
</feature>
<dbReference type="PROSITE" id="PS50053">
    <property type="entry name" value="UBIQUITIN_2"/>
    <property type="match status" value="1"/>
</dbReference>
<dbReference type="SUPFAM" id="SSF54236">
    <property type="entry name" value="Ubiquitin-like"/>
    <property type="match status" value="1"/>
</dbReference>